<evidence type="ECO:0000256" key="1">
    <source>
        <dbReference type="ARBA" id="ARBA00001966"/>
    </source>
</evidence>
<evidence type="ECO:0000256" key="2">
    <source>
        <dbReference type="ARBA" id="ARBA00003692"/>
    </source>
</evidence>
<dbReference type="InterPro" id="IPR045567">
    <property type="entry name" value="CofH/MnqC-like_C"/>
</dbReference>
<dbReference type="InterPro" id="IPR007197">
    <property type="entry name" value="rSAM"/>
</dbReference>
<keyword evidence="10" id="KW-0808">Transferase</keyword>
<comment type="function">
    <text evidence="2">Catalyzes the radical-mediated synthesis of 7,8-didemethyl-8-hydroxy-5-deazariboflavin (FO) from 5-amino-6-(D-ribitylamino)uracil and L-tyrosine.</text>
</comment>
<dbReference type="SFLD" id="SFLDG01389">
    <property type="entry name" value="menaquinone_synthsis_involved"/>
    <property type="match status" value="1"/>
</dbReference>
<feature type="compositionally biased region" description="Basic residues" evidence="18">
    <location>
        <begin position="411"/>
        <end position="425"/>
    </location>
</feature>
<dbReference type="Proteomes" id="UP001363151">
    <property type="component" value="Unassembled WGS sequence"/>
</dbReference>
<name>A0ABR1GEN8_AURAN</name>
<dbReference type="InterPro" id="IPR034405">
    <property type="entry name" value="F420"/>
</dbReference>
<dbReference type="InterPro" id="IPR020050">
    <property type="entry name" value="FO_synthase_su2"/>
</dbReference>
<dbReference type="NCBIfam" id="TIGR00423">
    <property type="entry name" value="CofH family radical SAM protein"/>
    <property type="match status" value="1"/>
</dbReference>
<keyword evidence="13" id="KW-0408">Iron</keyword>
<evidence type="ECO:0000256" key="5">
    <source>
        <dbReference type="ARBA" id="ARBA00010826"/>
    </source>
</evidence>
<evidence type="ECO:0000256" key="10">
    <source>
        <dbReference type="ARBA" id="ARBA00022679"/>
    </source>
</evidence>
<evidence type="ECO:0000256" key="8">
    <source>
        <dbReference type="ARBA" id="ARBA00022220"/>
    </source>
</evidence>
<dbReference type="SFLD" id="SFLDG01064">
    <property type="entry name" value="F420__menaquinone_cofactor_bio"/>
    <property type="match status" value="2"/>
</dbReference>
<feature type="domain" description="Radical SAM core" evidence="19">
    <location>
        <begin position="449"/>
        <end position="687"/>
    </location>
</feature>
<evidence type="ECO:0000313" key="20">
    <source>
        <dbReference type="EMBL" id="KAK7254266.1"/>
    </source>
</evidence>
<dbReference type="SFLD" id="SFLDG01388">
    <property type="entry name" value="7_8-didemethyl-8-hydroxy-5-dea"/>
    <property type="match status" value="1"/>
</dbReference>
<evidence type="ECO:0000256" key="18">
    <source>
        <dbReference type="SAM" id="MobiDB-lite"/>
    </source>
</evidence>
<evidence type="ECO:0000256" key="9">
    <source>
        <dbReference type="ARBA" id="ARBA00022485"/>
    </source>
</evidence>
<sequence length="771" mass="82544">MRHKLQRALAAASADVRAVLHRALDRPGRGLGAAESEALLRCRARDDVVAVLAAADEARHAAVGDVATYVVNRNINFTNSCTKRCGFCAFSRTAVDGESYLLPTAEVVRRAEEAVRLGATEICVQAGLPDVDEDGARWTGDSYIAIVEAVRRAVPRGVHLHALSPEEVLHGARRSRRPVADFLADARRAGVDSLPGTSAEILDDGVRATLAKGRLTTAEWLDVVETAHAAGLPTTATMMFGHVEDAGHVARHFSTIRALAERTGMVSEFVPLPFVSTEAPMYKDPARRAALGVRGGPTTREALLVHAVARLALDGAVDNLQASWPKVGLGFASTLLRVGANDLGGVLMNESISVAAGARAGQLATPGARARRGARGPRGARSDDALGRRCAPPSATTRARGRGALELRGAHAARRLARPRRRRPGPRPAAERCVRQLLRGRAPAPRDVVTYSSCYTVVPTYECFNKCAYCSFRAPIAGGRGDWKSKDDVRADLERVAASGVCEVLVLAGEVRFDSPKRRAWHAMMVDACEAALELDLLPHTNVDARVGPLLEAEMAALAEVNASMGLMLEQATPALRLPGAPHHRAPSKDPALRMEQLDMAGRLRVPFTTGILCGIGETADDRLRSLDVIAESHARFGHVQECIIQPFSPDPALARFAPGAAPDLPALVAAARARLPAGVVVQVPPNLVKGELERCLRSGARDLGGISPVDHVNRSHDFPGVGELAATVARAGLTLEERLPLHDEFLPWLRPRVADVYRRRWAPEARRAAA</sequence>
<evidence type="ECO:0000256" key="17">
    <source>
        <dbReference type="ARBA" id="ARBA00048974"/>
    </source>
</evidence>
<dbReference type="GO" id="GO:0032259">
    <property type="term" value="P:methylation"/>
    <property type="evidence" value="ECO:0007669"/>
    <property type="project" value="UniProtKB-KW"/>
</dbReference>
<protein>
    <recommendedName>
        <fullName evidence="8">FO synthase</fullName>
        <ecNumber evidence="7">2.5.1.147</ecNumber>
        <ecNumber evidence="6">4.3.1.32</ecNumber>
    </recommendedName>
</protein>
<keyword evidence="21" id="KW-1185">Reference proteome</keyword>
<dbReference type="Pfam" id="PF04055">
    <property type="entry name" value="Radical_SAM"/>
    <property type="match status" value="2"/>
</dbReference>
<evidence type="ECO:0000313" key="21">
    <source>
        <dbReference type="Proteomes" id="UP001363151"/>
    </source>
</evidence>
<evidence type="ECO:0000256" key="13">
    <source>
        <dbReference type="ARBA" id="ARBA00023004"/>
    </source>
</evidence>
<dbReference type="CDD" id="cd01335">
    <property type="entry name" value="Radical_SAM"/>
    <property type="match status" value="2"/>
</dbReference>
<evidence type="ECO:0000256" key="3">
    <source>
        <dbReference type="ARBA" id="ARBA00004712"/>
    </source>
</evidence>
<dbReference type="Pfam" id="PF19288">
    <property type="entry name" value="CofH_C"/>
    <property type="match status" value="1"/>
</dbReference>
<dbReference type="SFLD" id="SFLDS00029">
    <property type="entry name" value="Radical_SAM"/>
    <property type="match status" value="2"/>
</dbReference>
<evidence type="ECO:0000256" key="4">
    <source>
        <dbReference type="ARBA" id="ARBA00010051"/>
    </source>
</evidence>
<dbReference type="InterPro" id="IPR013785">
    <property type="entry name" value="Aldolase_TIM"/>
</dbReference>
<evidence type="ECO:0000256" key="6">
    <source>
        <dbReference type="ARBA" id="ARBA00012126"/>
    </source>
</evidence>
<evidence type="ECO:0000259" key="19">
    <source>
        <dbReference type="PROSITE" id="PS51918"/>
    </source>
</evidence>
<keyword evidence="9" id="KW-0004">4Fe-4S</keyword>
<dbReference type="PROSITE" id="PS51918">
    <property type="entry name" value="RADICAL_SAM"/>
    <property type="match status" value="2"/>
</dbReference>
<evidence type="ECO:0000256" key="16">
    <source>
        <dbReference type="ARBA" id="ARBA00048468"/>
    </source>
</evidence>
<dbReference type="InterPro" id="IPR006638">
    <property type="entry name" value="Elp3/MiaA/NifB-like_rSAM"/>
</dbReference>
<keyword evidence="12" id="KW-0479">Metal-binding</keyword>
<dbReference type="HAMAP" id="MF_01611">
    <property type="entry name" value="FO_synth_sub1"/>
    <property type="match status" value="1"/>
</dbReference>
<feature type="domain" description="Radical SAM core" evidence="19">
    <location>
        <begin position="67"/>
        <end position="307"/>
    </location>
</feature>
<evidence type="ECO:0000256" key="11">
    <source>
        <dbReference type="ARBA" id="ARBA00022691"/>
    </source>
</evidence>
<evidence type="ECO:0000256" key="14">
    <source>
        <dbReference type="ARBA" id="ARBA00023014"/>
    </source>
</evidence>
<keyword evidence="11" id="KW-0949">S-adenosyl-L-methionine</keyword>
<comment type="caution">
    <text evidence="20">The sequence shown here is derived from an EMBL/GenBank/DDBJ whole genome shotgun (WGS) entry which is preliminary data.</text>
</comment>
<feature type="region of interest" description="Disordered" evidence="18">
    <location>
        <begin position="363"/>
        <end position="430"/>
    </location>
</feature>
<comment type="pathway">
    <text evidence="3">Cofactor biosynthesis; coenzyme F0 biosynthesis.</text>
</comment>
<dbReference type="NCBIfam" id="TIGR03550">
    <property type="entry name" value="F420_cofG"/>
    <property type="match status" value="1"/>
</dbReference>
<keyword evidence="14" id="KW-0411">Iron-sulfur</keyword>
<comment type="similarity">
    <text evidence="4">In the C-terminal section; belongs to the radical SAM superfamily. CofH family.</text>
</comment>
<evidence type="ECO:0000256" key="12">
    <source>
        <dbReference type="ARBA" id="ARBA00022723"/>
    </source>
</evidence>
<gene>
    <name evidence="20" type="ORF">SO694_00009269</name>
</gene>
<dbReference type="SUPFAM" id="SSF102114">
    <property type="entry name" value="Radical SAM enzymes"/>
    <property type="match status" value="2"/>
</dbReference>
<dbReference type="SMART" id="SM00729">
    <property type="entry name" value="Elp3"/>
    <property type="match status" value="2"/>
</dbReference>
<evidence type="ECO:0000256" key="15">
    <source>
        <dbReference type="ARBA" id="ARBA00023239"/>
    </source>
</evidence>
<keyword evidence="15" id="KW-0456">Lyase</keyword>
<dbReference type="EC" id="2.5.1.147" evidence="7"/>
<dbReference type="EMBL" id="JBBJCI010000031">
    <property type="protein sequence ID" value="KAK7254266.1"/>
    <property type="molecule type" value="Genomic_DNA"/>
</dbReference>
<dbReference type="EC" id="4.3.1.32" evidence="6"/>
<comment type="cofactor">
    <cofactor evidence="1">
        <name>[4Fe-4S] cluster</name>
        <dbReference type="ChEBI" id="CHEBI:49883"/>
    </cofactor>
</comment>
<dbReference type="PANTHER" id="PTHR43076:SF1">
    <property type="entry name" value="LIPOYL SYNTHASE 2"/>
    <property type="match status" value="1"/>
</dbReference>
<comment type="catalytic activity">
    <reaction evidence="16">
        <text>5-amino-6-(D-ribitylamino)uracil + L-tyrosine + S-adenosyl-L-methionine = 5-amino-5-(4-hydroxybenzyl)-6-(D-ribitylimino)-5,6-dihydrouracil + 2-iminoacetate + 5'-deoxyadenosine + L-methionine + H(+)</text>
        <dbReference type="Rhea" id="RHEA:55200"/>
        <dbReference type="ChEBI" id="CHEBI:15378"/>
        <dbReference type="ChEBI" id="CHEBI:15934"/>
        <dbReference type="ChEBI" id="CHEBI:17319"/>
        <dbReference type="ChEBI" id="CHEBI:57844"/>
        <dbReference type="ChEBI" id="CHEBI:58315"/>
        <dbReference type="ChEBI" id="CHEBI:59789"/>
        <dbReference type="ChEBI" id="CHEBI:77846"/>
        <dbReference type="ChEBI" id="CHEBI:85936"/>
        <dbReference type="EC" id="2.5.1.147"/>
    </reaction>
</comment>
<dbReference type="InterPro" id="IPR019940">
    <property type="entry name" value="CofH_family"/>
</dbReference>
<reference evidence="20 21" key="1">
    <citation type="submission" date="2024-03" db="EMBL/GenBank/DDBJ databases">
        <title>Aureococcus anophagefferens CCMP1851 and Kratosvirus quantuckense: Draft genome of a second virus-susceptible host strain in the model system.</title>
        <authorList>
            <person name="Chase E."/>
            <person name="Truchon A.R."/>
            <person name="Schepens W."/>
            <person name="Wilhelm S.W."/>
        </authorList>
    </citation>
    <scope>NUCLEOTIDE SEQUENCE [LARGE SCALE GENOMIC DNA]</scope>
    <source>
        <strain evidence="20 21">CCMP1851</strain>
    </source>
</reference>
<organism evidence="20 21">
    <name type="scientific">Aureococcus anophagefferens</name>
    <name type="common">Harmful bloom alga</name>
    <dbReference type="NCBI Taxonomy" id="44056"/>
    <lineage>
        <taxon>Eukaryota</taxon>
        <taxon>Sar</taxon>
        <taxon>Stramenopiles</taxon>
        <taxon>Ochrophyta</taxon>
        <taxon>Pelagophyceae</taxon>
        <taxon>Pelagomonadales</taxon>
        <taxon>Pelagomonadaceae</taxon>
        <taxon>Aureococcus</taxon>
    </lineage>
</organism>
<dbReference type="InterPro" id="IPR058240">
    <property type="entry name" value="rSAM_sf"/>
</dbReference>
<dbReference type="Gene3D" id="3.20.20.70">
    <property type="entry name" value="Aldolase class I"/>
    <property type="match status" value="2"/>
</dbReference>
<dbReference type="InterPro" id="IPR019939">
    <property type="entry name" value="CofG_family"/>
</dbReference>
<accession>A0ABR1GEN8</accession>
<dbReference type="NCBIfam" id="NF004884">
    <property type="entry name" value="PRK06245.1"/>
    <property type="match status" value="1"/>
</dbReference>
<comment type="similarity">
    <text evidence="5">In the N-terminal section; belongs to the radical SAM superfamily. CofG family.</text>
</comment>
<dbReference type="NCBIfam" id="TIGR03551">
    <property type="entry name" value="F420_cofH"/>
    <property type="match status" value="1"/>
</dbReference>
<dbReference type="SFLD" id="SFLDF00294">
    <property type="entry name" value="7_8-didemethyl-8-hydroxy-5-dea"/>
    <property type="match status" value="1"/>
</dbReference>
<dbReference type="GO" id="GO:0008168">
    <property type="term" value="F:methyltransferase activity"/>
    <property type="evidence" value="ECO:0007669"/>
    <property type="project" value="UniProtKB-KW"/>
</dbReference>
<comment type="catalytic activity">
    <reaction evidence="17">
        <text>5-amino-5-(4-hydroxybenzyl)-6-(D-ribitylimino)-5,6-dihydrouracil + S-adenosyl-L-methionine = 7,8-didemethyl-8-hydroxy-5-deazariboflavin + 5'-deoxyadenosine + L-methionine + NH4(+) + H(+)</text>
        <dbReference type="Rhea" id="RHEA:55204"/>
        <dbReference type="ChEBI" id="CHEBI:15378"/>
        <dbReference type="ChEBI" id="CHEBI:17319"/>
        <dbReference type="ChEBI" id="CHEBI:28938"/>
        <dbReference type="ChEBI" id="CHEBI:57844"/>
        <dbReference type="ChEBI" id="CHEBI:59789"/>
        <dbReference type="ChEBI" id="CHEBI:59904"/>
        <dbReference type="ChEBI" id="CHEBI:85936"/>
        <dbReference type="EC" id="4.3.1.32"/>
    </reaction>
</comment>
<dbReference type="PANTHER" id="PTHR43076">
    <property type="entry name" value="FO SYNTHASE (COFH)"/>
    <property type="match status" value="1"/>
</dbReference>
<proteinExistence type="inferred from homology"/>
<keyword evidence="20" id="KW-0489">Methyltransferase</keyword>
<evidence type="ECO:0000256" key="7">
    <source>
        <dbReference type="ARBA" id="ARBA00012289"/>
    </source>
</evidence>